<keyword evidence="4" id="KW-1185">Reference proteome</keyword>
<dbReference type="SUPFAM" id="SSF46565">
    <property type="entry name" value="Chaperone J-domain"/>
    <property type="match status" value="1"/>
</dbReference>
<dbReference type="CDD" id="cd06257">
    <property type="entry name" value="DnaJ"/>
    <property type="match status" value="1"/>
</dbReference>
<dbReference type="AlphaFoldDB" id="A0A498RA91"/>
<gene>
    <name evidence="3" type="ORF">LUCI_3726</name>
</gene>
<evidence type="ECO:0000313" key="4">
    <source>
        <dbReference type="Proteomes" id="UP000277811"/>
    </source>
</evidence>
<dbReference type="Gene3D" id="1.10.287.110">
    <property type="entry name" value="DnaJ domain"/>
    <property type="match status" value="1"/>
</dbReference>
<dbReference type="RefSeq" id="WP_165866062.1">
    <property type="nucleotide sequence ID" value="NZ_UPPP01000091.1"/>
</dbReference>
<proteinExistence type="predicted"/>
<feature type="domain" description="J" evidence="2">
    <location>
        <begin position="1"/>
        <end position="73"/>
    </location>
</feature>
<protein>
    <recommendedName>
        <fullName evidence="2">J domain-containing protein</fullName>
    </recommendedName>
</protein>
<dbReference type="Proteomes" id="UP000277811">
    <property type="component" value="Unassembled WGS sequence"/>
</dbReference>
<keyword evidence="1" id="KW-0235">DNA replication</keyword>
<reference evidence="3 4" key="1">
    <citation type="submission" date="2018-06" db="EMBL/GenBank/DDBJ databases">
        <authorList>
            <person name="Strepis N."/>
        </authorList>
    </citation>
    <scope>NUCLEOTIDE SEQUENCE [LARGE SCALE GENOMIC DNA]</scope>
    <source>
        <strain evidence="3">LUCI</strain>
    </source>
</reference>
<evidence type="ECO:0000256" key="1">
    <source>
        <dbReference type="ARBA" id="ARBA00022705"/>
    </source>
</evidence>
<evidence type="ECO:0000259" key="2">
    <source>
        <dbReference type="PROSITE" id="PS50076"/>
    </source>
</evidence>
<name>A0A498RA91_9FIRM</name>
<dbReference type="PROSITE" id="PS50076">
    <property type="entry name" value="DNAJ_2"/>
    <property type="match status" value="1"/>
</dbReference>
<evidence type="ECO:0000313" key="3">
    <source>
        <dbReference type="EMBL" id="VBB08454.1"/>
    </source>
</evidence>
<dbReference type="InterPro" id="IPR036869">
    <property type="entry name" value="J_dom_sf"/>
</dbReference>
<accession>A0A498RA91</accession>
<sequence length="158" mass="18533">MYFQNISTIDELKKAYRKLAFKYHPDRGGDTEIMKAVNAEYEALFKKLNVTDANGQSKYNLNDGFREMIDRIINLDGLEIEICGSWIWVSGETKKHKDALNEVGYFFARKKKMWYWRPEEAKVRRSSGIKDMDYIRHMYGSETVKTAEKKKNANQITA</sequence>
<dbReference type="Pfam" id="PF00226">
    <property type="entry name" value="DnaJ"/>
    <property type="match status" value="1"/>
</dbReference>
<dbReference type="EMBL" id="UPPP01000091">
    <property type="protein sequence ID" value="VBB08454.1"/>
    <property type="molecule type" value="Genomic_DNA"/>
</dbReference>
<dbReference type="InterPro" id="IPR001623">
    <property type="entry name" value="DnaJ_domain"/>
</dbReference>
<dbReference type="GO" id="GO:0006260">
    <property type="term" value="P:DNA replication"/>
    <property type="evidence" value="ECO:0007669"/>
    <property type="project" value="UniProtKB-KW"/>
</dbReference>
<organism evidence="3 4">
    <name type="scientific">Lucifera butyrica</name>
    <dbReference type="NCBI Taxonomy" id="1351585"/>
    <lineage>
        <taxon>Bacteria</taxon>
        <taxon>Bacillati</taxon>
        <taxon>Bacillota</taxon>
        <taxon>Negativicutes</taxon>
        <taxon>Veillonellales</taxon>
        <taxon>Veillonellaceae</taxon>
        <taxon>Lucifera</taxon>
    </lineage>
</organism>